<proteinExistence type="predicted"/>
<reference evidence="2 3" key="1">
    <citation type="journal article" date="2019" name="Nat. Med.">
        <title>A library of human gut bacterial isolates paired with longitudinal multiomics data enables mechanistic microbiome research.</title>
        <authorList>
            <person name="Poyet M."/>
            <person name="Groussin M."/>
            <person name="Gibbons S.M."/>
            <person name="Avila-Pacheco J."/>
            <person name="Jiang X."/>
            <person name="Kearney S.M."/>
            <person name="Perrotta A.R."/>
            <person name="Berdy B."/>
            <person name="Zhao S."/>
            <person name="Lieberman T.D."/>
            <person name="Swanson P.K."/>
            <person name="Smith M."/>
            <person name="Roesemann S."/>
            <person name="Alexander J.E."/>
            <person name="Rich S.A."/>
            <person name="Livny J."/>
            <person name="Vlamakis H."/>
            <person name="Clish C."/>
            <person name="Bullock K."/>
            <person name="Deik A."/>
            <person name="Scott J."/>
            <person name="Pierce K.A."/>
            <person name="Xavier R.J."/>
            <person name="Alm E.J."/>
        </authorList>
    </citation>
    <scope>NUCLEOTIDE SEQUENCE [LARGE SCALE GENOMIC DNA]</scope>
    <source>
        <strain evidence="2 3">BIOML-A41</strain>
    </source>
</reference>
<dbReference type="GO" id="GO:0008270">
    <property type="term" value="F:zinc ion binding"/>
    <property type="evidence" value="ECO:0007669"/>
    <property type="project" value="InterPro"/>
</dbReference>
<evidence type="ECO:0000313" key="3">
    <source>
        <dbReference type="Proteomes" id="UP000463337"/>
    </source>
</evidence>
<dbReference type="GO" id="GO:0003676">
    <property type="term" value="F:nucleic acid binding"/>
    <property type="evidence" value="ECO:0007669"/>
    <property type="project" value="InterPro"/>
</dbReference>
<comment type="caution">
    <text evidence="2">The sequence shown here is derived from an EMBL/GenBank/DDBJ whole genome shotgun (WGS) entry which is preliminary data.</text>
</comment>
<dbReference type="AlphaFoldDB" id="A0A3R6G4G6"/>
<gene>
    <name evidence="2" type="ORF">GKD59_15410</name>
</gene>
<sequence>MGGTILNQAEDYILWKNEEKSSFPISGRKILINPYSYICSYEVKHKDKQPSGFLKMTTTAIHILFNNICIDDDYIEDSTYFYTNLCKQEYDMPILHVHHKSYKENHLAWEYENSNLITLCEDCHQKEHYQNHISKTHTNSINANNRSSIYQKYLTFFLNNIDFAQIYLSIHYPFSYQFLINNWHYLKLGDAHYSVFMSDIDTLYRPKLGLVFNKNIRWNSKLRAKFDYGLWNPFLGVYEGTDHGQTEHDEIDFEDIMIPLDLKREFETLDHCIFFEMAYLWQELDDMPVLYSEQNLFEEIPFLNFEEFKDKFKDSSLKVLVNGSIWENTLKHIIDEKFCIAIFEKLKTI</sequence>
<dbReference type="InterPro" id="IPR002711">
    <property type="entry name" value="HNH"/>
</dbReference>
<dbReference type="GO" id="GO:0004519">
    <property type="term" value="F:endonuclease activity"/>
    <property type="evidence" value="ECO:0007669"/>
    <property type="project" value="InterPro"/>
</dbReference>
<evidence type="ECO:0000313" key="2">
    <source>
        <dbReference type="EMBL" id="MRY59268.1"/>
    </source>
</evidence>
<feature type="domain" description="HNH" evidence="1">
    <location>
        <begin position="92"/>
        <end position="129"/>
    </location>
</feature>
<evidence type="ECO:0000259" key="1">
    <source>
        <dbReference type="Pfam" id="PF01844"/>
    </source>
</evidence>
<organism evidence="2 3">
    <name type="scientific">Parabacteroides distasonis</name>
    <dbReference type="NCBI Taxonomy" id="823"/>
    <lineage>
        <taxon>Bacteria</taxon>
        <taxon>Pseudomonadati</taxon>
        <taxon>Bacteroidota</taxon>
        <taxon>Bacteroidia</taxon>
        <taxon>Bacteroidales</taxon>
        <taxon>Tannerellaceae</taxon>
        <taxon>Parabacteroides</taxon>
    </lineage>
</organism>
<name>A0A3R6G4G6_PARDI</name>
<protein>
    <recommendedName>
        <fullName evidence="1">HNH domain-containing protein</fullName>
    </recommendedName>
</protein>
<dbReference type="EMBL" id="WKLT01000014">
    <property type="protein sequence ID" value="MRY59268.1"/>
    <property type="molecule type" value="Genomic_DNA"/>
</dbReference>
<dbReference type="Pfam" id="PF01844">
    <property type="entry name" value="HNH"/>
    <property type="match status" value="1"/>
</dbReference>
<accession>A0A3R6G4G6</accession>
<dbReference type="Proteomes" id="UP000463337">
    <property type="component" value="Unassembled WGS sequence"/>
</dbReference>